<evidence type="ECO:0000259" key="1">
    <source>
        <dbReference type="Pfam" id="PF09949"/>
    </source>
</evidence>
<dbReference type="SUPFAM" id="SSF56801">
    <property type="entry name" value="Acetyl-CoA synthetase-like"/>
    <property type="match status" value="1"/>
</dbReference>
<dbReference type="Pfam" id="PF09949">
    <property type="entry name" value="APP1_cat"/>
    <property type="match status" value="1"/>
</dbReference>
<dbReference type="AlphaFoldDB" id="A0A563E5S0"/>
<evidence type="ECO:0000313" key="3">
    <source>
        <dbReference type="Proteomes" id="UP000320244"/>
    </source>
</evidence>
<dbReference type="OrthoDB" id="9789875at2"/>
<protein>
    <submittedName>
        <fullName evidence="2">DUF2183 domain-containing protein</fullName>
    </submittedName>
</protein>
<sequence>MAKPHPASRAEDALNSVVARGLGRRGWGRRVMPYTGYAGPSFARVLARIVMSKDGQDAQEPAVEADGGRRGFRAFFSAPLTKVEVTVTFGDATVSTITDRGGYIDVNLVGHGLEPGWREATITAGDVQAQAPVQVISPDAEFGIISDIDDTCLVTSLPRPVHAAWNTFVLEETARKVVPGMPAMYRSLLARNPEAPVIYLSTGAWNTQPVLDRFLRRHGFPPGPLLLTDWGPTETAAFRSGQEHKHGSLRRLAMEFPHIKWLLVGDDGQHDPRIYEEFALEQPESVDGIAIRKLTVAQRVLSHGHPLTKDDVRGRPVRVMVFEGSDGFALHRLIQNARRQRESAEAAQQRSADA</sequence>
<dbReference type="PANTHER" id="PTHR28208">
    <property type="entry name" value="PHOSPHATIDATE PHOSPHATASE APP1"/>
    <property type="match status" value="1"/>
</dbReference>
<accession>A0A563E5S0</accession>
<reference evidence="2 3" key="1">
    <citation type="submission" date="2019-05" db="EMBL/GenBank/DDBJ databases">
        <authorList>
            <person name="Lee S.D."/>
        </authorList>
    </citation>
    <scope>NUCLEOTIDE SEQUENCE [LARGE SCALE GENOMIC DNA]</scope>
    <source>
        <strain evidence="2 3">C5-26</strain>
    </source>
</reference>
<dbReference type="PANTHER" id="PTHR28208:SF3">
    <property type="entry name" value="PHOSPHATIDATE PHOSPHATASE APP1"/>
    <property type="match status" value="1"/>
</dbReference>
<dbReference type="InterPro" id="IPR052935">
    <property type="entry name" value="Mg2+_PAP"/>
</dbReference>
<dbReference type="Proteomes" id="UP000320244">
    <property type="component" value="Unassembled WGS sequence"/>
</dbReference>
<dbReference type="RefSeq" id="WP_146315411.1">
    <property type="nucleotide sequence ID" value="NZ_VCQV01000004.1"/>
</dbReference>
<dbReference type="EMBL" id="VCQV01000004">
    <property type="protein sequence ID" value="TWP37866.1"/>
    <property type="molecule type" value="Genomic_DNA"/>
</dbReference>
<dbReference type="InterPro" id="IPR019236">
    <property type="entry name" value="APP1_cat"/>
</dbReference>
<feature type="domain" description="Phosphatidate phosphatase APP1 catalytic" evidence="1">
    <location>
        <begin position="142"/>
        <end position="293"/>
    </location>
</feature>
<evidence type="ECO:0000313" key="2">
    <source>
        <dbReference type="EMBL" id="TWP37866.1"/>
    </source>
</evidence>
<organism evidence="2 3">
    <name type="scientific">Leekyejoonella antrihumi</name>
    <dbReference type="NCBI Taxonomy" id="1660198"/>
    <lineage>
        <taxon>Bacteria</taxon>
        <taxon>Bacillati</taxon>
        <taxon>Actinomycetota</taxon>
        <taxon>Actinomycetes</taxon>
        <taxon>Micrococcales</taxon>
        <taxon>Dermacoccaceae</taxon>
        <taxon>Leekyejoonella</taxon>
    </lineage>
</organism>
<dbReference type="GO" id="GO:0008195">
    <property type="term" value="F:phosphatidate phosphatase activity"/>
    <property type="evidence" value="ECO:0007669"/>
    <property type="project" value="InterPro"/>
</dbReference>
<comment type="caution">
    <text evidence="2">The sequence shown here is derived from an EMBL/GenBank/DDBJ whole genome shotgun (WGS) entry which is preliminary data.</text>
</comment>
<reference evidence="2 3" key="2">
    <citation type="submission" date="2019-08" db="EMBL/GenBank/DDBJ databases">
        <title>Jejuicoccus antrihumi gen. nov., sp. nov., a new member of the family Dermacoccaceae isolated from a cave.</title>
        <authorList>
            <person name="Schumann P."/>
            <person name="Kim I.S."/>
        </authorList>
    </citation>
    <scope>NUCLEOTIDE SEQUENCE [LARGE SCALE GENOMIC DNA]</scope>
    <source>
        <strain evidence="2 3">C5-26</strain>
    </source>
</reference>
<proteinExistence type="predicted"/>
<gene>
    <name evidence="2" type="ORF">FGL98_03895</name>
</gene>
<name>A0A563E5S0_9MICO</name>
<keyword evidence="3" id="KW-1185">Reference proteome</keyword>